<dbReference type="GO" id="GO:0030288">
    <property type="term" value="C:outer membrane-bounded periplasmic space"/>
    <property type="evidence" value="ECO:0007669"/>
    <property type="project" value="TreeGrafter"/>
</dbReference>
<evidence type="ECO:0000256" key="1">
    <source>
        <dbReference type="ARBA" id="ARBA00004196"/>
    </source>
</evidence>
<organism evidence="8 9">
    <name type="scientific">Enterococcus saigonensis</name>
    <dbReference type="NCBI Taxonomy" id="1805431"/>
    <lineage>
        <taxon>Bacteria</taxon>
        <taxon>Bacillati</taxon>
        <taxon>Bacillota</taxon>
        <taxon>Bacilli</taxon>
        <taxon>Lactobacillales</taxon>
        <taxon>Enterococcaceae</taxon>
        <taxon>Enterococcus</taxon>
    </lineage>
</organism>
<reference evidence="8 9" key="1">
    <citation type="submission" date="2020-02" db="EMBL/GenBank/DDBJ databases">
        <title>Characterization of vanA genotype vancomycin-resistant Enterococcus saigonensis VE80.</title>
        <authorList>
            <person name="Harada T."/>
            <person name="Motooka D."/>
            <person name="Nakamura S."/>
            <person name="Yamamoto Y."/>
            <person name="Kawahara R."/>
            <person name="Kawatsu K."/>
        </authorList>
    </citation>
    <scope>NUCLEOTIDE SEQUENCE [LARGE SCALE GENOMIC DNA]</scope>
    <source>
        <strain evidence="8 9">VE80</strain>
    </source>
</reference>
<dbReference type="PANTHER" id="PTHR30532:SF28">
    <property type="entry name" value="PETROBACTIN-BINDING PROTEIN YCLQ"/>
    <property type="match status" value="1"/>
</dbReference>
<dbReference type="EMBL" id="AP022822">
    <property type="protein sequence ID" value="BCA86193.1"/>
    <property type="molecule type" value="Genomic_DNA"/>
</dbReference>
<dbReference type="AlphaFoldDB" id="A0A679ID66"/>
<dbReference type="KEGG" id="esg:EsVE80_17160"/>
<dbReference type="RefSeq" id="WP_173103376.1">
    <property type="nucleotide sequence ID" value="NZ_AP022822.1"/>
</dbReference>
<keyword evidence="3" id="KW-0813">Transport</keyword>
<evidence type="ECO:0000313" key="9">
    <source>
        <dbReference type="Proteomes" id="UP000502998"/>
    </source>
</evidence>
<feature type="chain" id="PRO_5025573417" evidence="6">
    <location>
        <begin position="26"/>
        <end position="312"/>
    </location>
</feature>
<feature type="domain" description="Fe/B12 periplasmic-binding" evidence="7">
    <location>
        <begin position="56"/>
        <end position="312"/>
    </location>
</feature>
<dbReference type="Pfam" id="PF01497">
    <property type="entry name" value="Peripla_BP_2"/>
    <property type="match status" value="1"/>
</dbReference>
<dbReference type="SUPFAM" id="SSF53807">
    <property type="entry name" value="Helical backbone' metal receptor"/>
    <property type="match status" value="1"/>
</dbReference>
<name>A0A679ID66_9ENTE</name>
<evidence type="ECO:0000256" key="5">
    <source>
        <dbReference type="SAM" id="Coils"/>
    </source>
</evidence>
<dbReference type="PROSITE" id="PS50983">
    <property type="entry name" value="FE_B12_PBP"/>
    <property type="match status" value="1"/>
</dbReference>
<proteinExistence type="inferred from homology"/>
<keyword evidence="5" id="KW-0175">Coiled coil</keyword>
<dbReference type="Proteomes" id="UP000502998">
    <property type="component" value="Chromosome"/>
</dbReference>
<feature type="coiled-coil region" evidence="5">
    <location>
        <begin position="157"/>
        <end position="184"/>
    </location>
</feature>
<gene>
    <name evidence="8" type="primary">fetB</name>
    <name evidence="8" type="ORF">EsVE80_17160</name>
</gene>
<dbReference type="PANTHER" id="PTHR30532">
    <property type="entry name" value="IRON III DICITRATE-BINDING PERIPLASMIC PROTEIN"/>
    <property type="match status" value="1"/>
</dbReference>
<dbReference type="InterPro" id="IPR033870">
    <property type="entry name" value="FatB"/>
</dbReference>
<dbReference type="GO" id="GO:1901678">
    <property type="term" value="P:iron coordination entity transport"/>
    <property type="evidence" value="ECO:0007669"/>
    <property type="project" value="UniProtKB-ARBA"/>
</dbReference>
<feature type="signal peptide" evidence="6">
    <location>
        <begin position="1"/>
        <end position="25"/>
    </location>
</feature>
<dbReference type="Gene3D" id="3.40.50.1980">
    <property type="entry name" value="Nitrogenase molybdenum iron protein domain"/>
    <property type="match status" value="2"/>
</dbReference>
<accession>A0A679ID66</accession>
<keyword evidence="4 6" id="KW-0732">Signal</keyword>
<evidence type="ECO:0000313" key="8">
    <source>
        <dbReference type="EMBL" id="BCA86193.1"/>
    </source>
</evidence>
<dbReference type="InterPro" id="IPR051313">
    <property type="entry name" value="Bact_iron-sidero_bind"/>
</dbReference>
<evidence type="ECO:0000256" key="2">
    <source>
        <dbReference type="ARBA" id="ARBA00008814"/>
    </source>
</evidence>
<evidence type="ECO:0000256" key="3">
    <source>
        <dbReference type="ARBA" id="ARBA00022448"/>
    </source>
</evidence>
<dbReference type="InterPro" id="IPR002491">
    <property type="entry name" value="ABC_transptr_periplasmic_BD"/>
</dbReference>
<keyword evidence="9" id="KW-1185">Reference proteome</keyword>
<comment type="subcellular location">
    <subcellularLocation>
        <location evidence="1">Cell envelope</location>
    </subcellularLocation>
</comment>
<evidence type="ECO:0000256" key="6">
    <source>
        <dbReference type="SAM" id="SignalP"/>
    </source>
</evidence>
<evidence type="ECO:0000259" key="7">
    <source>
        <dbReference type="PROSITE" id="PS50983"/>
    </source>
</evidence>
<evidence type="ECO:0000256" key="4">
    <source>
        <dbReference type="ARBA" id="ARBA00022729"/>
    </source>
</evidence>
<dbReference type="CDD" id="cd01140">
    <property type="entry name" value="FatB"/>
    <property type="match status" value="1"/>
</dbReference>
<dbReference type="PROSITE" id="PS51257">
    <property type="entry name" value="PROKAR_LIPOPROTEIN"/>
    <property type="match status" value="1"/>
</dbReference>
<comment type="similarity">
    <text evidence="2">Belongs to the bacterial solute-binding protein 8 family.</text>
</comment>
<sequence>MKKIVLMMAATAMLLLAGCSNNGNADTQESAAAKNKSEVTIQDANGKITVPKTPKKVVVFDNSALDTMNSLGVGDTVVGAATDNLPDFLRDYKKVESAGGIKEPDLEKINALKPDLIIISGRQRDFQKDLEKIAPTIFFSTDNSNTWGSIQQQVTAIAKIFDKEEKAKEKINSLQKEIEATKKKAATSGKALVLLANEGNISAYGKGSRFGIVHDTFGFKEADDKIKASTHGQNVSYEYVLEKDPAIIFVVDRTKAIGGDDSQNNVAENELVKQTDAGKTQKVISLDPSVWYLAGSGLESVKIMLENVNRAF</sequence>
<protein>
    <submittedName>
        <fullName evidence="8">Iron ABC transporter substrate-binding protein</fullName>
    </submittedName>
</protein>